<evidence type="ECO:0000313" key="2">
    <source>
        <dbReference type="EMBL" id="UPT88422.1"/>
    </source>
</evidence>
<reference evidence="2 3" key="1">
    <citation type="journal article" date="2017" name="Syst. Appl. Microbiol.">
        <title>Soybeans inoculated with root zone soils of Canadian native legumes harbour diverse and novel Bradyrhizobium spp. that possess agricultural potential.</title>
        <authorList>
            <person name="Bromfield E.S.P."/>
            <person name="Cloutier S."/>
            <person name="Tambong J.T."/>
            <person name="Tran Thi T.V."/>
        </authorList>
    </citation>
    <scope>NUCLEOTIDE SEQUENCE [LARGE SCALE GENOMIC DNA]</scope>
    <source>
        <strain evidence="2 3">1S5</strain>
    </source>
</reference>
<gene>
    <name evidence="2" type="ORF">HAP41_0000004620</name>
</gene>
<dbReference type="Gene3D" id="3.40.50.300">
    <property type="entry name" value="P-loop containing nucleotide triphosphate hydrolases"/>
    <property type="match status" value="1"/>
</dbReference>
<evidence type="ECO:0000259" key="1">
    <source>
        <dbReference type="Pfam" id="PF24390"/>
    </source>
</evidence>
<dbReference type="Pfam" id="PF24390">
    <property type="entry name" value="PRTase-CE"/>
    <property type="match status" value="1"/>
</dbReference>
<dbReference type="InterPro" id="IPR056920">
    <property type="entry name" value="PRTase-CE"/>
</dbReference>
<proteinExistence type="predicted"/>
<dbReference type="AlphaFoldDB" id="A0A8T5VGW9"/>
<dbReference type="EMBL" id="CP096255">
    <property type="protein sequence ID" value="UPT88422.1"/>
    <property type="molecule type" value="Genomic_DNA"/>
</dbReference>
<organism evidence="2 3">
    <name type="scientific">Bradyrhizobium barranii subsp. apii</name>
    <dbReference type="NCBI Taxonomy" id="2819348"/>
    <lineage>
        <taxon>Bacteria</taxon>
        <taxon>Pseudomonadati</taxon>
        <taxon>Pseudomonadota</taxon>
        <taxon>Alphaproteobacteria</taxon>
        <taxon>Hyphomicrobiales</taxon>
        <taxon>Nitrobacteraceae</taxon>
        <taxon>Bradyrhizobium</taxon>
        <taxon>Bradyrhizobium barranii</taxon>
    </lineage>
</organism>
<protein>
    <submittedName>
        <fullName evidence="2">ATP-binding protein</fullName>
    </submittedName>
</protein>
<feature type="domain" description="PRTase-CE" evidence="1">
    <location>
        <begin position="721"/>
        <end position="983"/>
    </location>
</feature>
<dbReference type="RefSeq" id="WP_166104891.1">
    <property type="nucleotide sequence ID" value="NZ_CP096255.1"/>
</dbReference>
<dbReference type="PANTHER" id="PTHR34301:SF8">
    <property type="entry name" value="ATPASE DOMAIN-CONTAINING PROTEIN"/>
    <property type="match status" value="1"/>
</dbReference>
<keyword evidence="2" id="KW-0067">ATP-binding</keyword>
<dbReference type="PANTHER" id="PTHR34301">
    <property type="entry name" value="DNA-BINDING PROTEIN-RELATED"/>
    <property type="match status" value="1"/>
</dbReference>
<keyword evidence="2" id="KW-0547">Nucleotide-binding</keyword>
<accession>A0A8T5VGW9</accession>
<dbReference type="Proteomes" id="UP000551709">
    <property type="component" value="Chromosome"/>
</dbReference>
<name>A0A8T5VGW9_9BRAD</name>
<evidence type="ECO:0000313" key="3">
    <source>
        <dbReference type="Proteomes" id="UP000551709"/>
    </source>
</evidence>
<sequence length="984" mass="110145">METASDLTFRLQKAIASAFGIEEKRSPNDTCISAIAKLDGKLFETSAAVDRFLKTTPGTAKAASIELLKLSHNIQPLLISFERGLLRDLEVLIGPAFRKFCEAYERADHAEVLRRAPELLDNIKRHSVAPGDVRTSSSVWKEIISPVTSHLLALLEDATSRGAVVLAPLLQLRNSATKANLRQINRDIVLSFSLQNRGMGHATDISLRSLDDVAQFTALAEPVGPFDIPPGGEQLIRLQVLVGEPTDILKIPVRWICQTPMGTEASFEDEIVVTQQVTEPNWEALVSDPPYSLNPIRRADRLYGRDTALQTLNLAAMSGASKFVWGQKRVGKTSLLQVVAAKLTERSDTTCLVLRMGELTSLHEGEMGYLIACRLINQSGLDFKVPNEAEFGASIGRLVPFIEQLGARYPRQKFIVIIDEFDDLDSSFYTGERGKQFVKALRSLSEVGLTFFFVGSERMEAIYQHHQADLNKWTNVHLDRIDIRSECRSLIVNPVIDVIEFSREAVDLIIDFCGGNPFYINNFCYQVFERCLQEHRTFVDDNDTIAAQTQLLRALGPTNFSHFWEDNPLLDPKDRTDAVAQNCVALTCIAVLGGSYEDLEELYDVQDSLQLSSAQRSTRDDLREACNRLMSRRILTLKDEGRFVLSLPIFREWLMQNAVSKLLPIWIAHSDQKRSEVGVQASSSVSEIPLELSPFVIPEDDLIAVSQRLVFCGRQKDVADIRSWLRQFDDDTRIEVAFLLLKRLAERGFFNEGARGLATAKLEEMIRARRLEVGDKAWKVERGRIDNLCLAFVDSDLKSGATLVRELRNMMRPGKSGAAKEISQWMQSHADNDPMVVILDDFAASGSSLAKGIATFRKSVDPQVWRSFIEHGRISIFVMFAFPEAIESVRAAYPSLHVVAANTLGDDVRALSTDASIFEKESDIRFARDMLLQIGRELYPDAPLGFGDIGALVAFHNAVPNNTLPIFWSNGRSDRPWRPLFPRA</sequence>
<dbReference type="GO" id="GO:0005524">
    <property type="term" value="F:ATP binding"/>
    <property type="evidence" value="ECO:0007669"/>
    <property type="project" value="UniProtKB-KW"/>
</dbReference>
<dbReference type="SUPFAM" id="SSF52540">
    <property type="entry name" value="P-loop containing nucleoside triphosphate hydrolases"/>
    <property type="match status" value="1"/>
</dbReference>
<dbReference type="InterPro" id="IPR027417">
    <property type="entry name" value="P-loop_NTPase"/>
</dbReference>